<keyword evidence="2" id="KW-1185">Reference proteome</keyword>
<evidence type="ECO:0000313" key="2">
    <source>
        <dbReference type="Proteomes" id="UP001176940"/>
    </source>
</evidence>
<protein>
    <submittedName>
        <fullName evidence="1">Uncharacterized protein</fullName>
    </submittedName>
</protein>
<gene>
    <name evidence="1" type="ORF">RIMI_LOCUS11642682</name>
</gene>
<evidence type="ECO:0000313" key="1">
    <source>
        <dbReference type="EMBL" id="CAJ0947346.1"/>
    </source>
</evidence>
<sequence>MWMGYRYSPANNGTLNHHMPCEFSSVVALDGLAGEPLDILINWLLLLHIGESGGGGDKYGVRNYRYYYAFRAYASFESLNEKRISNRNPDCR</sequence>
<comment type="caution">
    <text evidence="1">The sequence shown here is derived from an EMBL/GenBank/DDBJ whole genome shotgun (WGS) entry which is preliminary data.</text>
</comment>
<organism evidence="1 2">
    <name type="scientific">Ranitomeya imitator</name>
    <name type="common">mimic poison frog</name>
    <dbReference type="NCBI Taxonomy" id="111125"/>
    <lineage>
        <taxon>Eukaryota</taxon>
        <taxon>Metazoa</taxon>
        <taxon>Chordata</taxon>
        <taxon>Craniata</taxon>
        <taxon>Vertebrata</taxon>
        <taxon>Euteleostomi</taxon>
        <taxon>Amphibia</taxon>
        <taxon>Batrachia</taxon>
        <taxon>Anura</taxon>
        <taxon>Neobatrachia</taxon>
        <taxon>Hyloidea</taxon>
        <taxon>Dendrobatidae</taxon>
        <taxon>Dendrobatinae</taxon>
        <taxon>Ranitomeya</taxon>
    </lineage>
</organism>
<reference evidence="1" key="1">
    <citation type="submission" date="2023-07" db="EMBL/GenBank/DDBJ databases">
        <authorList>
            <person name="Stuckert A."/>
        </authorList>
    </citation>
    <scope>NUCLEOTIDE SEQUENCE</scope>
</reference>
<dbReference type="EMBL" id="CAUEEQ010026591">
    <property type="protein sequence ID" value="CAJ0947346.1"/>
    <property type="molecule type" value="Genomic_DNA"/>
</dbReference>
<accession>A0ABN9LPQ8</accession>
<dbReference type="Proteomes" id="UP001176940">
    <property type="component" value="Unassembled WGS sequence"/>
</dbReference>
<proteinExistence type="predicted"/>
<name>A0ABN9LPQ8_9NEOB</name>